<keyword evidence="2" id="KW-0659">Purine metabolism</keyword>
<keyword evidence="3" id="KW-0456">Lyase</keyword>
<dbReference type="InterPro" id="IPR007247">
    <property type="entry name" value="Ureidogly_lyase"/>
</dbReference>
<comment type="catalytic activity">
    <reaction evidence="4">
        <text>(S)-ureidoglycolate = urea + glyoxylate</text>
        <dbReference type="Rhea" id="RHEA:11304"/>
        <dbReference type="ChEBI" id="CHEBI:16199"/>
        <dbReference type="ChEBI" id="CHEBI:36655"/>
        <dbReference type="ChEBI" id="CHEBI:57296"/>
        <dbReference type="EC" id="4.3.2.3"/>
    </reaction>
</comment>
<dbReference type="SUPFAM" id="SSF51182">
    <property type="entry name" value="RmlC-like cupins"/>
    <property type="match status" value="1"/>
</dbReference>
<evidence type="ECO:0008006" key="7">
    <source>
        <dbReference type="Google" id="ProtNLM"/>
    </source>
</evidence>
<dbReference type="GO" id="GO:0004848">
    <property type="term" value="F:ureidoglycolate hydrolase activity"/>
    <property type="evidence" value="ECO:0007669"/>
    <property type="project" value="InterPro"/>
</dbReference>
<gene>
    <name evidence="5" type="ORF">GF339_23080</name>
</gene>
<dbReference type="Proteomes" id="UP000649604">
    <property type="component" value="Unassembled WGS sequence"/>
</dbReference>
<protein>
    <recommendedName>
        <fullName evidence="7">Ureidoglycolate hydrolase</fullName>
    </recommendedName>
</protein>
<dbReference type="GO" id="GO:0050385">
    <property type="term" value="F:ureidoglycolate lyase activity"/>
    <property type="evidence" value="ECO:0007669"/>
    <property type="project" value="UniProtKB-EC"/>
</dbReference>
<evidence type="ECO:0000256" key="4">
    <source>
        <dbReference type="ARBA" id="ARBA00047684"/>
    </source>
</evidence>
<dbReference type="GO" id="GO:0006144">
    <property type="term" value="P:purine nucleobase metabolic process"/>
    <property type="evidence" value="ECO:0007669"/>
    <property type="project" value="UniProtKB-KW"/>
</dbReference>
<dbReference type="GO" id="GO:0000256">
    <property type="term" value="P:allantoin catabolic process"/>
    <property type="evidence" value="ECO:0007669"/>
    <property type="project" value="InterPro"/>
</dbReference>
<comment type="caution">
    <text evidence="5">The sequence shown here is derived from an EMBL/GenBank/DDBJ whole genome shotgun (WGS) entry which is preliminary data.</text>
</comment>
<dbReference type="InterPro" id="IPR024060">
    <property type="entry name" value="Ureidoglycolate_lyase_dom_sf"/>
</dbReference>
<dbReference type="AlphaFoldDB" id="A0A9D5K192"/>
<dbReference type="EMBL" id="WJJP01000745">
    <property type="protein sequence ID" value="MBD3327487.1"/>
    <property type="molecule type" value="Genomic_DNA"/>
</dbReference>
<evidence type="ECO:0000256" key="3">
    <source>
        <dbReference type="ARBA" id="ARBA00023239"/>
    </source>
</evidence>
<accession>A0A9D5K192</accession>
<evidence type="ECO:0000256" key="2">
    <source>
        <dbReference type="ARBA" id="ARBA00022631"/>
    </source>
</evidence>
<proteinExistence type="predicted"/>
<sequence length="161" mass="17937">MQEVNAVALTPENFQAYGEVLSRSKGDPMADNDEFLYWGKVTELAMTERVSTGFLSSHPRQRHVTSLERHTRTPEIMVALDGDAVVCMAKPESATGSDRIEGIQAFHVRQGQAFVMHIGTWHWAPFPAQEHDSTFLVVFASGTEADDLEIRELSETVAVNF</sequence>
<dbReference type="Pfam" id="PF04115">
    <property type="entry name" value="Ureidogly_lyase"/>
    <property type="match status" value="1"/>
</dbReference>
<organism evidence="5 6">
    <name type="scientific">candidate division KSB3 bacterium</name>
    <dbReference type="NCBI Taxonomy" id="2044937"/>
    <lineage>
        <taxon>Bacteria</taxon>
        <taxon>candidate division KSB3</taxon>
    </lineage>
</organism>
<dbReference type="Gene3D" id="2.60.120.480">
    <property type="entry name" value="Ureidoglycolate hydrolase"/>
    <property type="match status" value="1"/>
</dbReference>
<evidence type="ECO:0000313" key="6">
    <source>
        <dbReference type="Proteomes" id="UP000649604"/>
    </source>
</evidence>
<evidence type="ECO:0000313" key="5">
    <source>
        <dbReference type="EMBL" id="MBD3327487.1"/>
    </source>
</evidence>
<reference evidence="5" key="1">
    <citation type="submission" date="2019-11" db="EMBL/GenBank/DDBJ databases">
        <title>Microbial mats filling the niche in hypersaline microbial mats.</title>
        <authorList>
            <person name="Wong H.L."/>
            <person name="Macleod F.I."/>
            <person name="White R.A. III"/>
            <person name="Burns B.P."/>
        </authorList>
    </citation>
    <scope>NUCLEOTIDE SEQUENCE</scope>
    <source>
        <strain evidence="5">Rbin_158</strain>
    </source>
</reference>
<name>A0A9D5K192_9BACT</name>
<comment type="subunit">
    <text evidence="1">Homodimer.</text>
</comment>
<dbReference type="InterPro" id="IPR011051">
    <property type="entry name" value="RmlC_Cupin_sf"/>
</dbReference>
<evidence type="ECO:0000256" key="1">
    <source>
        <dbReference type="ARBA" id="ARBA00011738"/>
    </source>
</evidence>